<evidence type="ECO:0000256" key="1">
    <source>
        <dbReference type="SAM" id="Phobius"/>
    </source>
</evidence>
<feature type="transmembrane region" description="Helical" evidence="1">
    <location>
        <begin position="116"/>
        <end position="137"/>
    </location>
</feature>
<feature type="transmembrane region" description="Helical" evidence="1">
    <location>
        <begin position="90"/>
        <end position="110"/>
    </location>
</feature>
<keyword evidence="1" id="KW-0812">Transmembrane</keyword>
<dbReference type="AlphaFoldDB" id="A0A2Z4M9K0"/>
<dbReference type="RefSeq" id="YP_009498241.1">
    <property type="nucleotide sequence ID" value="NC_038056.1"/>
</dbReference>
<keyword evidence="1" id="KW-1133">Transmembrane helix</keyword>
<name>A0A2Z4M9K0_9AGAM</name>
<accession>A0A2Z4M9K0</accession>
<sequence length="138" mass="16863">MNFNKLTKDDLIRKLNEQNLLHHKLLLKSQETQEINTKDKLSLFKRFKIWINEIFDLVKIIQELMFKITLITFVIKFVRKYKWAQKIVKWIRSILFFSLGSSFINTFGVLEIFMDFWMFVTTNLIFMIEKLKIFIIIY</sequence>
<dbReference type="GeneID" id="37500668"/>
<protein>
    <submittedName>
        <fullName evidence="2">Uncharacterized protein</fullName>
    </submittedName>
</protein>
<keyword evidence="1" id="KW-0472">Membrane</keyword>
<keyword evidence="2" id="KW-0496">Mitochondrion</keyword>
<gene>
    <name evidence="2" type="primary">orf138</name>
</gene>
<proteinExistence type="predicted"/>
<organism evidence="2">
    <name type="scientific">Lactifluus piperatus</name>
    <dbReference type="NCBI Taxonomy" id="71966"/>
    <lineage>
        <taxon>Eukaryota</taxon>
        <taxon>Fungi</taxon>
        <taxon>Dikarya</taxon>
        <taxon>Basidiomycota</taxon>
        <taxon>Agaricomycotina</taxon>
        <taxon>Agaricomycetes</taxon>
        <taxon>Russulales</taxon>
        <taxon>Russulaceae</taxon>
        <taxon>Lactifluus</taxon>
    </lineage>
</organism>
<reference evidence="2" key="1">
    <citation type="journal article" date="2019" name="Int. J. Biol. Macromol.">
        <title>Characterization and comparative analysis of six complete mitochondrial genomes from ectomycorrhizal fungi of the Lactarius genus and phylogenetic analysis of the Agaricomycetes.</title>
        <authorList>
            <person name="Li Q."/>
            <person name="Wang Q."/>
            <person name="Jin X."/>
            <person name="Chen Z."/>
            <person name="Xiong C."/>
            <person name="Li P."/>
            <person name="Liu Q."/>
            <person name="Huang W."/>
        </authorList>
    </citation>
    <scope>NUCLEOTIDE SEQUENCE</scope>
</reference>
<evidence type="ECO:0000313" key="2">
    <source>
        <dbReference type="EMBL" id="AWX53027.1"/>
    </source>
</evidence>
<geneLocation type="mitochondrion" evidence="2"/>
<dbReference type="EMBL" id="MH319479">
    <property type="protein sequence ID" value="AWX53027.1"/>
    <property type="molecule type" value="Genomic_DNA"/>
</dbReference>